<dbReference type="RefSeq" id="WP_098004574.1">
    <property type="nucleotide sequence ID" value="NZ_AP022563.1"/>
</dbReference>
<evidence type="ECO:0000313" key="1">
    <source>
        <dbReference type="EMBL" id="BBX15746.1"/>
    </source>
</evidence>
<protein>
    <submittedName>
        <fullName evidence="1">HNH endonuclease</fullName>
    </submittedName>
</protein>
<organism evidence="1 2">
    <name type="scientific">Mycolicibacterium duvalii</name>
    <dbReference type="NCBI Taxonomy" id="39688"/>
    <lineage>
        <taxon>Bacteria</taxon>
        <taxon>Bacillati</taxon>
        <taxon>Actinomycetota</taxon>
        <taxon>Actinomycetes</taxon>
        <taxon>Mycobacteriales</taxon>
        <taxon>Mycobacteriaceae</taxon>
        <taxon>Mycolicibacterium</taxon>
    </lineage>
</organism>
<evidence type="ECO:0000313" key="2">
    <source>
        <dbReference type="Proteomes" id="UP000467006"/>
    </source>
</evidence>
<accession>A0A7I7JV44</accession>
<dbReference type="CDD" id="cd00085">
    <property type="entry name" value="HNHc"/>
    <property type="match status" value="1"/>
</dbReference>
<sequence>MAQRRNGRGHRHHRVAAGSSGSTAGIAARALHSVSPATDGYVATTAPEPAIWGRRRVLLLNSTYEPLTALPMRRAVIMLMCEKADVVHDDPMGPVIHSATRSIVVPSVIRLRTYVRVPYRARVPMTRAALMHRDRFRCAYCGSKADTVDHVVPRSRGGDHSWENCVAACSACNHRKADKLLAELGWTLRAAPLPPKGQHWRLLSTVKELDPAWARYLGEGAA</sequence>
<dbReference type="KEGG" id="mdu:MDUV_06060"/>
<keyword evidence="1" id="KW-0378">Hydrolase</keyword>
<dbReference type="GO" id="GO:0003676">
    <property type="term" value="F:nucleic acid binding"/>
    <property type="evidence" value="ECO:0007669"/>
    <property type="project" value="InterPro"/>
</dbReference>
<dbReference type="InterPro" id="IPR052892">
    <property type="entry name" value="NA-targeting_endonuclease"/>
</dbReference>
<dbReference type="AlphaFoldDB" id="A0A7I7JV44"/>
<dbReference type="InterPro" id="IPR003615">
    <property type="entry name" value="HNH_nuc"/>
</dbReference>
<dbReference type="PANTHER" id="PTHR33877:SF2">
    <property type="entry name" value="OS07G0170200 PROTEIN"/>
    <property type="match status" value="1"/>
</dbReference>
<dbReference type="GO" id="GO:0008270">
    <property type="term" value="F:zinc ion binding"/>
    <property type="evidence" value="ECO:0007669"/>
    <property type="project" value="InterPro"/>
</dbReference>
<keyword evidence="1" id="KW-0255">Endonuclease</keyword>
<reference evidence="1 2" key="1">
    <citation type="journal article" date="2019" name="Emerg. Microbes Infect.">
        <title>Comprehensive subspecies identification of 175 nontuberculous mycobacteria species based on 7547 genomic profiles.</title>
        <authorList>
            <person name="Matsumoto Y."/>
            <person name="Kinjo T."/>
            <person name="Motooka D."/>
            <person name="Nabeya D."/>
            <person name="Jung N."/>
            <person name="Uechi K."/>
            <person name="Horii T."/>
            <person name="Iida T."/>
            <person name="Fujita J."/>
            <person name="Nakamura S."/>
        </authorList>
    </citation>
    <scope>NUCLEOTIDE SEQUENCE [LARGE SCALE GENOMIC DNA]</scope>
    <source>
        <strain evidence="1 2">JCM 6396</strain>
    </source>
</reference>
<dbReference type="InterPro" id="IPR002711">
    <property type="entry name" value="HNH"/>
</dbReference>
<dbReference type="FunFam" id="1.10.30.50:FF:000001">
    <property type="entry name" value="HNH endonuclease"/>
    <property type="match status" value="1"/>
</dbReference>
<dbReference type="Gene3D" id="1.10.30.50">
    <property type="match status" value="1"/>
</dbReference>
<dbReference type="GO" id="GO:0004519">
    <property type="term" value="F:endonuclease activity"/>
    <property type="evidence" value="ECO:0007669"/>
    <property type="project" value="UniProtKB-KW"/>
</dbReference>
<keyword evidence="1" id="KW-0540">Nuclease</keyword>
<dbReference type="SMART" id="SM00507">
    <property type="entry name" value="HNHc"/>
    <property type="match status" value="1"/>
</dbReference>
<name>A0A7I7JV44_9MYCO</name>
<dbReference type="EMBL" id="AP022563">
    <property type="protein sequence ID" value="BBX15746.1"/>
    <property type="molecule type" value="Genomic_DNA"/>
</dbReference>
<keyword evidence="2" id="KW-1185">Reference proteome</keyword>
<gene>
    <name evidence="1" type="ORF">MDUV_06060</name>
</gene>
<proteinExistence type="predicted"/>
<dbReference type="Pfam" id="PF01844">
    <property type="entry name" value="HNH"/>
    <property type="match status" value="1"/>
</dbReference>
<dbReference type="OrthoDB" id="9802901at2"/>
<dbReference type="PANTHER" id="PTHR33877">
    <property type="entry name" value="SLL1193 PROTEIN"/>
    <property type="match status" value="1"/>
</dbReference>
<dbReference type="Proteomes" id="UP000467006">
    <property type="component" value="Chromosome"/>
</dbReference>